<dbReference type="InterPro" id="IPR010352">
    <property type="entry name" value="DUF945"/>
</dbReference>
<comment type="caution">
    <text evidence="1">The sequence shown here is derived from an EMBL/GenBank/DDBJ whole genome shotgun (WGS) entry which is preliminary data.</text>
</comment>
<evidence type="ECO:0000313" key="1">
    <source>
        <dbReference type="EMBL" id="GAA0376532.1"/>
    </source>
</evidence>
<name>A0ABN0XY57_9ALTE</name>
<evidence type="ECO:0008006" key="3">
    <source>
        <dbReference type="Google" id="ProtNLM"/>
    </source>
</evidence>
<proteinExistence type="predicted"/>
<dbReference type="EMBL" id="BAAAEI010000033">
    <property type="protein sequence ID" value="GAA0376532.1"/>
    <property type="molecule type" value="Genomic_DNA"/>
</dbReference>
<gene>
    <name evidence="1" type="ORF">GCM10009092_45840</name>
</gene>
<evidence type="ECO:0000313" key="2">
    <source>
        <dbReference type="Proteomes" id="UP001501757"/>
    </source>
</evidence>
<sequence length="463" mass="50445">MLGAVAVVVAGALIAPKFIGQNVHQQVQEQVAKLNEQAGYQASIKQWQQGWFSTQAQIDVHFDMAELDPTSAQELPEFPPLNIQLDIQHGPVLLSSQGLLGLASWQADISGEALRKNLTWTDDLPLYRLSGLTGLFGGHRFTDQIPAFSAAPQPGTTFTFSGYQGSGEIGQSHIQYAGHAASLSGNKGDERRLTVKDLRIQMDADVDMATMMEGGFYDSQAHVGVGEMQLTIPGTASKQAELKGLAINMTTKRNAEKGTGEMLVAYLADAVDVGEYQASELALEVQLQNLNEDVLIEYQQMAKSGSFADPEAMLDYVEEILPILLQDNPALNLSKISVTLPKGKINGYINSQVVNVEDMDGSEWTYKEFWLAHVAVDAKIDADREALLFIAEQHMLKQMQPAIAAGQLDEAQAKQMAQQQAPQMLDMLMQQGLMVETQEGLQSTFTLKDGEGLLNGEPVPLPL</sequence>
<dbReference type="Pfam" id="PF06097">
    <property type="entry name" value="DUF945"/>
    <property type="match status" value="1"/>
</dbReference>
<protein>
    <recommendedName>
        <fullName evidence="3">DUF945 domain-containing protein</fullName>
    </recommendedName>
</protein>
<dbReference type="Proteomes" id="UP001501757">
    <property type="component" value="Unassembled WGS sequence"/>
</dbReference>
<keyword evidence="2" id="KW-1185">Reference proteome</keyword>
<organism evidence="1 2">
    <name type="scientific">Bowmanella denitrificans</name>
    <dbReference type="NCBI Taxonomy" id="366582"/>
    <lineage>
        <taxon>Bacteria</taxon>
        <taxon>Pseudomonadati</taxon>
        <taxon>Pseudomonadota</taxon>
        <taxon>Gammaproteobacteria</taxon>
        <taxon>Alteromonadales</taxon>
        <taxon>Alteromonadaceae</taxon>
        <taxon>Bowmanella</taxon>
    </lineage>
</organism>
<reference evidence="1 2" key="1">
    <citation type="journal article" date="2019" name="Int. J. Syst. Evol. Microbiol.">
        <title>The Global Catalogue of Microorganisms (GCM) 10K type strain sequencing project: providing services to taxonomists for standard genome sequencing and annotation.</title>
        <authorList>
            <consortium name="The Broad Institute Genomics Platform"/>
            <consortium name="The Broad Institute Genome Sequencing Center for Infectious Disease"/>
            <person name="Wu L."/>
            <person name="Ma J."/>
        </authorList>
    </citation>
    <scope>NUCLEOTIDE SEQUENCE [LARGE SCALE GENOMIC DNA]</scope>
    <source>
        <strain evidence="1 2">JCM 13378</strain>
    </source>
</reference>
<accession>A0ABN0XY57</accession>